<feature type="domain" description="CUB" evidence="8">
    <location>
        <begin position="38"/>
        <end position="152"/>
    </location>
</feature>
<evidence type="ECO:0000313" key="9">
    <source>
        <dbReference type="EMBL" id="TNN54059.1"/>
    </source>
</evidence>
<reference evidence="9 10" key="1">
    <citation type="submission" date="2019-03" db="EMBL/GenBank/DDBJ databases">
        <title>First draft genome of Liparis tanakae, snailfish: a comprehensive survey of snailfish specific genes.</title>
        <authorList>
            <person name="Kim W."/>
            <person name="Song I."/>
            <person name="Jeong J.-H."/>
            <person name="Kim D."/>
            <person name="Kim S."/>
            <person name="Ryu S."/>
            <person name="Song J.Y."/>
            <person name="Lee S.K."/>
        </authorList>
    </citation>
    <scope>NUCLEOTIDE SEQUENCE [LARGE SCALE GENOMIC DNA]</scope>
    <source>
        <tissue evidence="9">Muscle</tissue>
    </source>
</reference>
<evidence type="ECO:0000259" key="8">
    <source>
        <dbReference type="PROSITE" id="PS01180"/>
    </source>
</evidence>
<evidence type="ECO:0000256" key="1">
    <source>
        <dbReference type="ARBA" id="ARBA00004479"/>
    </source>
</evidence>
<dbReference type="AlphaFoldDB" id="A0A4Z2GL51"/>
<dbReference type="CDD" id="cd00041">
    <property type="entry name" value="CUB"/>
    <property type="match status" value="1"/>
</dbReference>
<dbReference type="OrthoDB" id="441660at2759"/>
<feature type="signal peptide" evidence="7">
    <location>
        <begin position="1"/>
        <end position="32"/>
    </location>
</feature>
<evidence type="ECO:0000256" key="4">
    <source>
        <dbReference type="ARBA" id="ARBA00023136"/>
    </source>
</evidence>
<accession>A0A4Z2GL51</accession>
<evidence type="ECO:0000313" key="10">
    <source>
        <dbReference type="Proteomes" id="UP000314294"/>
    </source>
</evidence>
<keyword evidence="2" id="KW-0812">Transmembrane</keyword>
<dbReference type="PROSITE" id="PS01180">
    <property type="entry name" value="CUB"/>
    <property type="match status" value="1"/>
</dbReference>
<evidence type="ECO:0000256" key="3">
    <source>
        <dbReference type="ARBA" id="ARBA00022989"/>
    </source>
</evidence>
<dbReference type="PANTHER" id="PTHR46806:SF3">
    <property type="entry name" value="DISCOIDIN, CUB AND LCCL DOMAIN-CONTAINING PROTEIN 2"/>
    <property type="match status" value="1"/>
</dbReference>
<keyword evidence="5 6" id="KW-1015">Disulfide bond</keyword>
<dbReference type="GO" id="GO:0005886">
    <property type="term" value="C:plasma membrane"/>
    <property type="evidence" value="ECO:0007669"/>
    <property type="project" value="TreeGrafter"/>
</dbReference>
<keyword evidence="3" id="KW-1133">Transmembrane helix</keyword>
<comment type="subcellular location">
    <subcellularLocation>
        <location evidence="1">Membrane</location>
        <topology evidence="1">Single-pass type I membrane protein</topology>
    </subcellularLocation>
</comment>
<dbReference type="SMART" id="SM00042">
    <property type="entry name" value="CUB"/>
    <property type="match status" value="1"/>
</dbReference>
<gene>
    <name evidence="9" type="primary">DCBLD2_0</name>
    <name evidence="9" type="ORF">EYF80_035750</name>
</gene>
<keyword evidence="10" id="KW-1185">Reference proteome</keyword>
<protein>
    <submittedName>
        <fullName evidence="9">Discoidin, CUB and LCCL domain-containing protein 2</fullName>
    </submittedName>
</protein>
<dbReference type="EMBL" id="SRLO01000497">
    <property type="protein sequence ID" value="TNN54059.1"/>
    <property type="molecule type" value="Genomic_DNA"/>
</dbReference>
<dbReference type="InterPro" id="IPR000859">
    <property type="entry name" value="CUB_dom"/>
</dbReference>
<sequence length="183" mass="19657">MGRAVMVGREPTGAGGLVLSILIILTAEGCRAQKGDGCGPSVLGPSSGTLSSLGYPGTYPNDTVCEWEISVPRGSRVHFRFAELDFENSNCQVNYLRLYNGIGPGRSEIVKYCGLSTKVKELVESAGHQVTVQFMSGTHRSGRGFYLSYSTTEHTGKAPSGHVQRRSHSGVDYFKLPVSKAPE</sequence>
<proteinExistence type="predicted"/>
<evidence type="ECO:0000256" key="2">
    <source>
        <dbReference type="ARBA" id="ARBA00022692"/>
    </source>
</evidence>
<organism evidence="9 10">
    <name type="scientific">Liparis tanakae</name>
    <name type="common">Tanaka's snailfish</name>
    <dbReference type="NCBI Taxonomy" id="230148"/>
    <lineage>
        <taxon>Eukaryota</taxon>
        <taxon>Metazoa</taxon>
        <taxon>Chordata</taxon>
        <taxon>Craniata</taxon>
        <taxon>Vertebrata</taxon>
        <taxon>Euteleostomi</taxon>
        <taxon>Actinopterygii</taxon>
        <taxon>Neopterygii</taxon>
        <taxon>Teleostei</taxon>
        <taxon>Neoteleostei</taxon>
        <taxon>Acanthomorphata</taxon>
        <taxon>Eupercaria</taxon>
        <taxon>Perciformes</taxon>
        <taxon>Cottioidei</taxon>
        <taxon>Cottales</taxon>
        <taxon>Liparidae</taxon>
        <taxon>Liparis</taxon>
    </lineage>
</organism>
<dbReference type="FunFam" id="2.60.120.290:FF:000035">
    <property type="entry name" value="Discoidin, CUB and LCCL domain-containing protein 2"/>
    <property type="match status" value="1"/>
</dbReference>
<evidence type="ECO:0000256" key="7">
    <source>
        <dbReference type="SAM" id="SignalP"/>
    </source>
</evidence>
<dbReference type="Proteomes" id="UP000314294">
    <property type="component" value="Unassembled WGS sequence"/>
</dbReference>
<dbReference type="SUPFAM" id="SSF49854">
    <property type="entry name" value="Spermadhesin, CUB domain"/>
    <property type="match status" value="1"/>
</dbReference>
<dbReference type="Gene3D" id="2.60.120.290">
    <property type="entry name" value="Spermadhesin, CUB domain"/>
    <property type="match status" value="1"/>
</dbReference>
<comment type="caution">
    <text evidence="6">Lacks conserved residue(s) required for the propagation of feature annotation.</text>
</comment>
<dbReference type="InterPro" id="IPR035914">
    <property type="entry name" value="Sperma_CUB_dom_sf"/>
</dbReference>
<evidence type="ECO:0000256" key="5">
    <source>
        <dbReference type="ARBA" id="ARBA00023157"/>
    </source>
</evidence>
<dbReference type="GO" id="GO:0038023">
    <property type="term" value="F:signaling receptor activity"/>
    <property type="evidence" value="ECO:0007669"/>
    <property type="project" value="TreeGrafter"/>
</dbReference>
<comment type="caution">
    <text evidence="9">The sequence shown here is derived from an EMBL/GenBank/DDBJ whole genome shotgun (WGS) entry which is preliminary data.</text>
</comment>
<keyword evidence="4" id="KW-0472">Membrane</keyword>
<feature type="disulfide bond" evidence="6">
    <location>
        <begin position="38"/>
        <end position="65"/>
    </location>
</feature>
<dbReference type="Pfam" id="PF00431">
    <property type="entry name" value="CUB"/>
    <property type="match status" value="1"/>
</dbReference>
<dbReference type="PANTHER" id="PTHR46806">
    <property type="entry name" value="F5/8 TYPE C DOMAIN-CONTAINING PROTEIN"/>
    <property type="match status" value="1"/>
</dbReference>
<evidence type="ECO:0000256" key="6">
    <source>
        <dbReference type="PROSITE-ProRule" id="PRU00059"/>
    </source>
</evidence>
<name>A0A4Z2GL51_9TELE</name>
<keyword evidence="7" id="KW-0732">Signal</keyword>
<dbReference type="GO" id="GO:0042060">
    <property type="term" value="P:wound healing"/>
    <property type="evidence" value="ECO:0007669"/>
    <property type="project" value="TreeGrafter"/>
</dbReference>
<dbReference type="InterPro" id="IPR050633">
    <property type="entry name" value="Neuropilin_MCO_CoagFactor"/>
</dbReference>
<feature type="chain" id="PRO_5021414910" evidence="7">
    <location>
        <begin position="33"/>
        <end position="183"/>
    </location>
</feature>